<evidence type="ECO:0000313" key="4">
    <source>
        <dbReference type="Proteomes" id="UP000198660"/>
    </source>
</evidence>
<dbReference type="EMBL" id="FPAA01000002">
    <property type="protein sequence ID" value="SFS43200.1"/>
    <property type="molecule type" value="Genomic_DNA"/>
</dbReference>
<dbReference type="OrthoDB" id="165822at2"/>
<name>A0A1I6PSY7_9BACL</name>
<dbReference type="Gene3D" id="2.40.260.10">
    <property type="entry name" value="Sortase"/>
    <property type="match status" value="1"/>
</dbReference>
<gene>
    <name evidence="3" type="ORF">SAMN05444972_102106</name>
</gene>
<feature type="active site" description="Proton donor/acceptor" evidence="2">
    <location>
        <position position="119"/>
    </location>
</feature>
<accession>A0A1I6PSY7</accession>
<evidence type="ECO:0000313" key="3">
    <source>
        <dbReference type="EMBL" id="SFS43200.1"/>
    </source>
</evidence>
<dbReference type="RefSeq" id="WP_091833789.1">
    <property type="nucleotide sequence ID" value="NZ_FPAA01000002.1"/>
</dbReference>
<protein>
    <submittedName>
        <fullName evidence="3">LPXTG-site transpeptidase (Sortase) family protein</fullName>
    </submittedName>
</protein>
<dbReference type="GO" id="GO:0016787">
    <property type="term" value="F:hydrolase activity"/>
    <property type="evidence" value="ECO:0007669"/>
    <property type="project" value="UniProtKB-KW"/>
</dbReference>
<proteinExistence type="predicted"/>
<dbReference type="SUPFAM" id="SSF63817">
    <property type="entry name" value="Sortase"/>
    <property type="match status" value="1"/>
</dbReference>
<dbReference type="AlphaFoldDB" id="A0A1I6PSY7"/>
<dbReference type="InterPro" id="IPR023365">
    <property type="entry name" value="Sortase_dom-sf"/>
</dbReference>
<dbReference type="CDD" id="cd05828">
    <property type="entry name" value="Sortase_D_1"/>
    <property type="match status" value="1"/>
</dbReference>
<dbReference type="InterPro" id="IPR005754">
    <property type="entry name" value="Sortase"/>
</dbReference>
<organism evidence="3 4">
    <name type="scientific">Marininema halotolerans</name>
    <dbReference type="NCBI Taxonomy" id="1155944"/>
    <lineage>
        <taxon>Bacteria</taxon>
        <taxon>Bacillati</taxon>
        <taxon>Bacillota</taxon>
        <taxon>Bacilli</taxon>
        <taxon>Bacillales</taxon>
        <taxon>Thermoactinomycetaceae</taxon>
        <taxon>Marininema</taxon>
    </lineage>
</organism>
<reference evidence="4" key="1">
    <citation type="submission" date="2016-10" db="EMBL/GenBank/DDBJ databases">
        <authorList>
            <person name="Varghese N."/>
            <person name="Submissions S."/>
        </authorList>
    </citation>
    <scope>NUCLEOTIDE SEQUENCE [LARGE SCALE GENOMIC DNA]</scope>
    <source>
        <strain evidence="4">DSM 45789</strain>
    </source>
</reference>
<sequence>MIRPLALSLILIGSAMVIYHAYQWWDQIHVAVHDPKLAMTIANDWDDRHPEPTLQKGQTPLKKPERGQVIGELIIPRIGAILPLVYGTEKSQLAKGVGQYIGYGTVLPGENGHSVLAGHRETTFKEAGKLKIGDRLYIKRAGWVYTYQVRKTFIVDADDRTVIVPHNKPDISLITCYPFDMVGSAPQRYIIRGDLIDRAPVKK</sequence>
<dbReference type="Proteomes" id="UP000198660">
    <property type="component" value="Unassembled WGS sequence"/>
</dbReference>
<keyword evidence="1" id="KW-0378">Hydrolase</keyword>
<evidence type="ECO:0000256" key="2">
    <source>
        <dbReference type="PIRSR" id="PIRSR605754-1"/>
    </source>
</evidence>
<dbReference type="Pfam" id="PF04203">
    <property type="entry name" value="Sortase"/>
    <property type="match status" value="1"/>
</dbReference>
<keyword evidence="4" id="KW-1185">Reference proteome</keyword>
<feature type="active site" description="Acyl-thioester intermediate" evidence="2">
    <location>
        <position position="176"/>
    </location>
</feature>
<dbReference type="InterPro" id="IPR041999">
    <property type="entry name" value="Sortase_D_1"/>
</dbReference>
<evidence type="ECO:0000256" key="1">
    <source>
        <dbReference type="ARBA" id="ARBA00022801"/>
    </source>
</evidence>
<dbReference type="NCBIfam" id="TIGR01076">
    <property type="entry name" value="sortase_fam"/>
    <property type="match status" value="1"/>
</dbReference>